<evidence type="ECO:0000313" key="1">
    <source>
        <dbReference type="EMBL" id="KAK5783967.1"/>
    </source>
</evidence>
<comment type="caution">
    <text evidence="1">The sequence shown here is derived from an EMBL/GenBank/DDBJ whole genome shotgun (WGS) entry which is preliminary data.</text>
</comment>
<organism evidence="1 2">
    <name type="scientific">Gossypium arboreum</name>
    <name type="common">Tree cotton</name>
    <name type="synonym">Gossypium nanking</name>
    <dbReference type="NCBI Taxonomy" id="29729"/>
    <lineage>
        <taxon>Eukaryota</taxon>
        <taxon>Viridiplantae</taxon>
        <taxon>Streptophyta</taxon>
        <taxon>Embryophyta</taxon>
        <taxon>Tracheophyta</taxon>
        <taxon>Spermatophyta</taxon>
        <taxon>Magnoliopsida</taxon>
        <taxon>eudicotyledons</taxon>
        <taxon>Gunneridae</taxon>
        <taxon>Pentapetalae</taxon>
        <taxon>rosids</taxon>
        <taxon>malvids</taxon>
        <taxon>Malvales</taxon>
        <taxon>Malvaceae</taxon>
        <taxon>Malvoideae</taxon>
        <taxon>Gossypium</taxon>
    </lineage>
</organism>
<sequence length="115" mass="13507">MKIIADDCVFIFFELDLAEWVSANLRGEFGIGAGGFKSRVIFVVLCWILWKNRNKYIFQQVIGKLEDMVRSTECFAVNVYETNLKGSRSRHFQAVMARWCTQSWMDQSQHEWSNQ</sequence>
<name>A0ABR0N085_GOSAR</name>
<keyword evidence="2" id="KW-1185">Reference proteome</keyword>
<gene>
    <name evidence="1" type="ORF">PVK06_038485</name>
</gene>
<proteinExistence type="predicted"/>
<dbReference type="Proteomes" id="UP001358586">
    <property type="component" value="Chromosome 11"/>
</dbReference>
<reference evidence="1 2" key="1">
    <citation type="submission" date="2023-03" db="EMBL/GenBank/DDBJ databases">
        <title>WGS of Gossypium arboreum.</title>
        <authorList>
            <person name="Yu D."/>
        </authorList>
    </citation>
    <scope>NUCLEOTIDE SEQUENCE [LARGE SCALE GENOMIC DNA]</scope>
    <source>
        <tissue evidence="1">Leaf</tissue>
    </source>
</reference>
<accession>A0ABR0N085</accession>
<evidence type="ECO:0000313" key="2">
    <source>
        <dbReference type="Proteomes" id="UP001358586"/>
    </source>
</evidence>
<dbReference type="EMBL" id="JARKNE010000011">
    <property type="protein sequence ID" value="KAK5783967.1"/>
    <property type="molecule type" value="Genomic_DNA"/>
</dbReference>
<protein>
    <submittedName>
        <fullName evidence="1">Uncharacterized protein</fullName>
    </submittedName>
</protein>